<feature type="chain" id="PRO_5030001445" description="Hemolysin" evidence="1">
    <location>
        <begin position="23"/>
        <end position="76"/>
    </location>
</feature>
<sequence length="76" mass="8079">MKPLSLAALTILSLAGCTTTHAPGPVGMPNPASVHCVQRGGTLEIRNAPGGQTGYCHLPDGRVVEEWALFRQDRKQ</sequence>
<dbReference type="RefSeq" id="WP_042060081.1">
    <property type="nucleotide sequence ID" value="NZ_BAND01000078.1"/>
</dbReference>
<dbReference type="Proteomes" id="UP000019760">
    <property type="component" value="Unassembled WGS sequence"/>
</dbReference>
<organism evidence="2 3">
    <name type="scientific">Acidomonas methanolica NBRC 104435</name>
    <dbReference type="NCBI Taxonomy" id="1231351"/>
    <lineage>
        <taxon>Bacteria</taxon>
        <taxon>Pseudomonadati</taxon>
        <taxon>Pseudomonadota</taxon>
        <taxon>Alphaproteobacteria</taxon>
        <taxon>Acetobacterales</taxon>
        <taxon>Acetobacteraceae</taxon>
        <taxon>Acidomonas</taxon>
    </lineage>
</organism>
<evidence type="ECO:0000256" key="1">
    <source>
        <dbReference type="SAM" id="SignalP"/>
    </source>
</evidence>
<evidence type="ECO:0008006" key="4">
    <source>
        <dbReference type="Google" id="ProtNLM"/>
    </source>
</evidence>
<protein>
    <recommendedName>
        <fullName evidence="4">Hemolysin</fullName>
    </recommendedName>
</protein>
<dbReference type="PANTHER" id="PTHR38008">
    <property type="entry name" value="HEMOLYSIN-RELATED"/>
    <property type="match status" value="1"/>
</dbReference>
<feature type="signal peptide" evidence="1">
    <location>
        <begin position="1"/>
        <end position="22"/>
    </location>
</feature>
<keyword evidence="3" id="KW-1185">Reference proteome</keyword>
<dbReference type="AlphaFoldDB" id="A0A023D7M4"/>
<dbReference type="EMBL" id="BAND01000078">
    <property type="protein sequence ID" value="GAJ29781.1"/>
    <property type="molecule type" value="Genomic_DNA"/>
</dbReference>
<accession>A0A023D7M4</accession>
<evidence type="ECO:0000313" key="3">
    <source>
        <dbReference type="Proteomes" id="UP000019760"/>
    </source>
</evidence>
<comment type="caution">
    <text evidence="2">The sequence shown here is derived from an EMBL/GenBank/DDBJ whole genome shotgun (WGS) entry which is preliminary data.</text>
</comment>
<gene>
    <name evidence="2" type="ORF">Amme_078_013</name>
</gene>
<reference evidence="3" key="1">
    <citation type="journal article" date="2014" name="FEMS Microbiol. Lett.">
        <title>Draft Genomic DNA Sequence of the Facultatively Methylotrophic Bacterium Acidomonas methanolica type strain MB58.</title>
        <authorList>
            <person name="Higashiura N."/>
            <person name="Hadano H."/>
            <person name="Hirakawa H."/>
            <person name="Matsutani M."/>
            <person name="Takabe S."/>
            <person name="Matsushita K."/>
            <person name="Azuma Y."/>
        </authorList>
    </citation>
    <scope>NUCLEOTIDE SEQUENCE [LARGE SCALE GENOMIC DNA]</scope>
    <source>
        <strain evidence="3">MB58</strain>
    </source>
</reference>
<dbReference type="PROSITE" id="PS51257">
    <property type="entry name" value="PROKAR_LIPOPROTEIN"/>
    <property type="match status" value="1"/>
</dbReference>
<dbReference type="InterPro" id="IPR005590">
    <property type="entry name" value="DUF333"/>
</dbReference>
<dbReference type="OrthoDB" id="148878at2"/>
<keyword evidence="1" id="KW-0732">Signal</keyword>
<evidence type="ECO:0000313" key="2">
    <source>
        <dbReference type="EMBL" id="GAJ29781.1"/>
    </source>
</evidence>
<proteinExistence type="predicted"/>
<reference evidence="2 3" key="2">
    <citation type="journal article" date="2014" name="FEMS Microbiol. Lett.">
        <title>Draft genomic DNA sequence of the facultatively methylotrophic bacterium Acidomonas methanolica type strain MB58.</title>
        <authorList>
            <person name="Higashiura N."/>
            <person name="Hadano H."/>
            <person name="Hirakawa H."/>
            <person name="Matsutani M."/>
            <person name="Takabe S."/>
            <person name="Matsushita K."/>
            <person name="Azuma Y."/>
        </authorList>
    </citation>
    <scope>NUCLEOTIDE SEQUENCE [LARGE SCALE GENOMIC DNA]</scope>
    <source>
        <strain evidence="2 3">MB58</strain>
    </source>
</reference>
<dbReference type="PANTHER" id="PTHR38008:SF2">
    <property type="entry name" value="HEMOLYSIN"/>
    <property type="match status" value="1"/>
</dbReference>
<name>A0A023D7M4_ACIMT</name>
<dbReference type="Pfam" id="PF03891">
    <property type="entry name" value="DUF333"/>
    <property type="match status" value="1"/>
</dbReference>